<organism evidence="6 7">
    <name type="scientific">Methanohalarchaeum thermophilum</name>
    <dbReference type="NCBI Taxonomy" id="1903181"/>
    <lineage>
        <taxon>Archaea</taxon>
        <taxon>Methanobacteriati</taxon>
        <taxon>Methanobacteriota</taxon>
        <taxon>Methanonatronarchaeia</taxon>
        <taxon>Methanonatronarchaeales</taxon>
        <taxon>Methanonatronarchaeaceae</taxon>
        <taxon>Candidatus Methanohalarchaeum</taxon>
    </lineage>
</organism>
<keyword evidence="3" id="KW-0169">Cobalamin biosynthesis</keyword>
<feature type="domain" description="Cobalamin biosynthesis precorrin-8X methylmutase CobH/CbiC" evidence="5">
    <location>
        <begin position="18"/>
        <end position="203"/>
    </location>
</feature>
<dbReference type="AlphaFoldDB" id="A0A1Q6DVG6"/>
<sequence>MNINLSDLGAKTKEAKNIAQKSRKKAIEIVGDEKLNDKIVQRCVIATGDPSISSLLKFKLNPIEEGIKALNKKQPIFTDINMVKAGITSRSHESKIKSVIGEGDKLATEEGLTRTSSGLLTLKDELNDSIIVIGNAPSALSSLCEMLEKELINPSLIIGVPVGFVGAKQSKERLYKTDFPSITIEGTRGGTPIAVAAMNEIINIRKRRKDE</sequence>
<dbReference type="UniPathway" id="UPA00148"/>
<comment type="caution">
    <text evidence="6">The sequence shown here is derived from an EMBL/GenBank/DDBJ whole genome shotgun (WGS) entry which is preliminary data.</text>
</comment>
<evidence type="ECO:0000259" key="5">
    <source>
        <dbReference type="Pfam" id="PF02570"/>
    </source>
</evidence>
<dbReference type="GO" id="GO:0016993">
    <property type="term" value="F:precorrin-8X methylmutase activity"/>
    <property type="evidence" value="ECO:0007669"/>
    <property type="project" value="InterPro"/>
</dbReference>
<protein>
    <submittedName>
        <fullName evidence="6">Precorrin isomerase CobH</fullName>
    </submittedName>
</protein>
<reference evidence="6" key="1">
    <citation type="submission" date="2016-12" db="EMBL/GenBank/DDBJ databases">
        <title>Discovery of methanogenic haloarchaea.</title>
        <authorList>
            <person name="Sorokin D.Y."/>
            <person name="Makarova K.S."/>
            <person name="Abbas B."/>
            <person name="Ferrer M."/>
            <person name="Golyshin P.N."/>
        </authorList>
    </citation>
    <scope>NUCLEOTIDE SEQUENCE [LARGE SCALE GENOMIC DNA]</scope>
    <source>
        <strain evidence="6">HMET1</strain>
    </source>
</reference>
<dbReference type="EMBL" id="MSDW01000001">
    <property type="protein sequence ID" value="OKY78370.1"/>
    <property type="molecule type" value="Genomic_DNA"/>
</dbReference>
<proteinExistence type="inferred from homology"/>
<dbReference type="InParanoid" id="A0A1Q6DVG6"/>
<dbReference type="Pfam" id="PF02570">
    <property type="entry name" value="CbiC"/>
    <property type="match status" value="1"/>
</dbReference>
<accession>A0A1Q6DVG6</accession>
<dbReference type="Proteomes" id="UP000185744">
    <property type="component" value="Unassembled WGS sequence"/>
</dbReference>
<dbReference type="PANTHER" id="PTHR43588">
    <property type="entry name" value="COBALT-PRECORRIN-8 METHYLMUTASE"/>
    <property type="match status" value="1"/>
</dbReference>
<evidence type="ECO:0000313" key="6">
    <source>
        <dbReference type="EMBL" id="OKY78370.1"/>
    </source>
</evidence>
<evidence type="ECO:0000256" key="2">
    <source>
        <dbReference type="ARBA" id="ARBA00009774"/>
    </source>
</evidence>
<evidence type="ECO:0000256" key="4">
    <source>
        <dbReference type="ARBA" id="ARBA00023235"/>
    </source>
</evidence>
<gene>
    <name evidence="6" type="ORF">BTN85_0861</name>
</gene>
<dbReference type="PANTHER" id="PTHR43588:SF1">
    <property type="entry name" value="COBALT-PRECORRIN-8 METHYLMUTASE"/>
    <property type="match status" value="1"/>
</dbReference>
<dbReference type="InterPro" id="IPR003722">
    <property type="entry name" value="Cbl_synth_CobH/CbiC"/>
</dbReference>
<name>A0A1Q6DVG6_METT1</name>
<evidence type="ECO:0000313" key="7">
    <source>
        <dbReference type="Proteomes" id="UP000185744"/>
    </source>
</evidence>
<keyword evidence="7" id="KW-1185">Reference proteome</keyword>
<dbReference type="Gene3D" id="3.40.50.10230">
    <property type="entry name" value="Cobalamin biosynthesis CobH/CbiC, precorrin-8X methylmutase"/>
    <property type="match status" value="1"/>
</dbReference>
<dbReference type="GO" id="GO:0009236">
    <property type="term" value="P:cobalamin biosynthetic process"/>
    <property type="evidence" value="ECO:0007669"/>
    <property type="project" value="UniProtKB-UniPathway"/>
</dbReference>
<evidence type="ECO:0000256" key="3">
    <source>
        <dbReference type="ARBA" id="ARBA00022573"/>
    </source>
</evidence>
<dbReference type="SUPFAM" id="SSF63965">
    <property type="entry name" value="Precorrin-8X methylmutase CbiC/CobH"/>
    <property type="match status" value="1"/>
</dbReference>
<comment type="pathway">
    <text evidence="1">Cofactor biosynthesis; adenosylcobalamin biosynthesis.</text>
</comment>
<comment type="similarity">
    <text evidence="2">Belongs to the CobH/CbiC family.</text>
</comment>
<keyword evidence="4 6" id="KW-0413">Isomerase</keyword>
<dbReference type="STRING" id="1903181.BTN85_0861"/>
<dbReference type="FunCoup" id="A0A1Q6DVG6">
    <property type="interactions" value="78"/>
</dbReference>
<evidence type="ECO:0000256" key="1">
    <source>
        <dbReference type="ARBA" id="ARBA00004953"/>
    </source>
</evidence>
<dbReference type="InterPro" id="IPR036588">
    <property type="entry name" value="CobH/CbiC_sf"/>
</dbReference>